<accession>A0ABS3D1A0</accession>
<keyword evidence="2" id="KW-1185">Reference proteome</keyword>
<sequence>MTLLILAGLITLFYTKDSPAEKWVKQTRFDTRPADWSKTYVESMVAFYQMLMPASMELRR</sequence>
<name>A0ABS3D1A0_9ALTE</name>
<evidence type="ECO:0000313" key="2">
    <source>
        <dbReference type="Proteomes" id="UP000663992"/>
    </source>
</evidence>
<reference evidence="1 2" key="1">
    <citation type="submission" date="2021-03" db="EMBL/GenBank/DDBJ databases">
        <title>novel species isolated from a fishpond in China.</title>
        <authorList>
            <person name="Lu H."/>
            <person name="Cai Z."/>
        </authorList>
    </citation>
    <scope>NUCLEOTIDE SEQUENCE [LARGE SCALE GENOMIC DNA]</scope>
    <source>
        <strain evidence="1 2">Y57</strain>
    </source>
</reference>
<dbReference type="Proteomes" id="UP000663992">
    <property type="component" value="Unassembled WGS sequence"/>
</dbReference>
<comment type="caution">
    <text evidence="1">The sequence shown here is derived from an EMBL/GenBank/DDBJ whole genome shotgun (WGS) entry which is preliminary data.</text>
</comment>
<gene>
    <name evidence="1" type="ORF">J0A65_22165</name>
</gene>
<protein>
    <submittedName>
        <fullName evidence="1">Uncharacterized protein</fullName>
    </submittedName>
</protein>
<proteinExistence type="predicted"/>
<evidence type="ECO:0000313" key="1">
    <source>
        <dbReference type="EMBL" id="MBN7822584.1"/>
    </source>
</evidence>
<dbReference type="EMBL" id="JAFKCS010000102">
    <property type="protein sequence ID" value="MBN7822584.1"/>
    <property type="molecule type" value="Genomic_DNA"/>
</dbReference>
<organism evidence="1 2">
    <name type="scientific">Bowmanella yangjiangensis</name>
    <dbReference type="NCBI Taxonomy" id="2811230"/>
    <lineage>
        <taxon>Bacteria</taxon>
        <taxon>Pseudomonadati</taxon>
        <taxon>Pseudomonadota</taxon>
        <taxon>Gammaproteobacteria</taxon>
        <taxon>Alteromonadales</taxon>
        <taxon>Alteromonadaceae</taxon>
        <taxon>Bowmanella</taxon>
    </lineage>
</organism>
<dbReference type="RefSeq" id="WP_206596494.1">
    <property type="nucleotide sequence ID" value="NZ_JAFKCS010000102.1"/>
</dbReference>